<comment type="caution">
    <text evidence="1">The sequence shown here is derived from an EMBL/GenBank/DDBJ whole genome shotgun (WGS) entry which is preliminary data.</text>
</comment>
<proteinExistence type="predicted"/>
<evidence type="ECO:0000313" key="1">
    <source>
        <dbReference type="EMBL" id="KAF6401425.1"/>
    </source>
</evidence>
<dbReference type="Proteomes" id="UP000593571">
    <property type="component" value="Unassembled WGS sequence"/>
</dbReference>
<gene>
    <name evidence="1" type="ORF">HJG63_009531</name>
</gene>
<reference evidence="1 2" key="1">
    <citation type="journal article" date="2020" name="Nature">
        <title>Six reference-quality genomes reveal evolution of bat adaptations.</title>
        <authorList>
            <person name="Jebb D."/>
            <person name="Huang Z."/>
            <person name="Pippel M."/>
            <person name="Hughes G.M."/>
            <person name="Lavrichenko K."/>
            <person name="Devanna P."/>
            <person name="Winkler S."/>
            <person name="Jermiin L.S."/>
            <person name="Skirmuntt E.C."/>
            <person name="Katzourakis A."/>
            <person name="Burkitt-Gray L."/>
            <person name="Ray D.A."/>
            <person name="Sullivan K.A.M."/>
            <person name="Roscito J.G."/>
            <person name="Kirilenko B.M."/>
            <person name="Davalos L.M."/>
            <person name="Corthals A.P."/>
            <person name="Power M.L."/>
            <person name="Jones G."/>
            <person name="Ransome R.D."/>
            <person name="Dechmann D.K.N."/>
            <person name="Locatelli A.G."/>
            <person name="Puechmaille S.J."/>
            <person name="Fedrigo O."/>
            <person name="Jarvis E.D."/>
            <person name="Hiller M."/>
            <person name="Vernes S.C."/>
            <person name="Myers E.W."/>
            <person name="Teeling E.C."/>
        </authorList>
    </citation>
    <scope>NUCLEOTIDE SEQUENCE [LARGE SCALE GENOMIC DNA]</scope>
    <source>
        <strain evidence="1">MRouAeg1</strain>
        <tissue evidence="1">Muscle</tissue>
    </source>
</reference>
<sequence>MASLPLQLSFPRRGCRLAGFSPGPTFCCPAFLQLLAKYWLERGGVGRRGGSSQGRFPTPPTPLLLVCWQAQGWRRGGDATEPRPLRGRRGLRLSRAPFGTLLLHGTRAACAFRMGSTWLPFLSLETRAPGRGHPPVRDVHSSADPRGRVEREVARVPSGARWHGGAQRAPWAFARPLAAPRAHVPSALPTARCPRAAKPRPQKSFTDWCAVALFKMPWDQVAVLSVSLSLWESTRKCHVPSTALATSVLCQACSEDELWSLLSLSLFASNSRGKRLLYLTEHGH</sequence>
<protein>
    <submittedName>
        <fullName evidence="1">Uncharacterized protein</fullName>
    </submittedName>
</protein>
<keyword evidence="2" id="KW-1185">Reference proteome</keyword>
<dbReference type="EMBL" id="JACASE010000016">
    <property type="protein sequence ID" value="KAF6401425.1"/>
    <property type="molecule type" value="Genomic_DNA"/>
</dbReference>
<dbReference type="AlphaFoldDB" id="A0A7J8BSP6"/>
<organism evidence="1 2">
    <name type="scientific">Rousettus aegyptiacus</name>
    <name type="common">Egyptian fruit bat</name>
    <name type="synonym">Pteropus aegyptiacus</name>
    <dbReference type="NCBI Taxonomy" id="9407"/>
    <lineage>
        <taxon>Eukaryota</taxon>
        <taxon>Metazoa</taxon>
        <taxon>Chordata</taxon>
        <taxon>Craniata</taxon>
        <taxon>Vertebrata</taxon>
        <taxon>Euteleostomi</taxon>
        <taxon>Mammalia</taxon>
        <taxon>Eutheria</taxon>
        <taxon>Laurasiatheria</taxon>
        <taxon>Chiroptera</taxon>
        <taxon>Yinpterochiroptera</taxon>
        <taxon>Pteropodoidea</taxon>
        <taxon>Pteropodidae</taxon>
        <taxon>Rousettinae</taxon>
        <taxon>Rousettus</taxon>
    </lineage>
</organism>
<accession>A0A7J8BSP6</accession>
<evidence type="ECO:0000313" key="2">
    <source>
        <dbReference type="Proteomes" id="UP000593571"/>
    </source>
</evidence>
<name>A0A7J8BSP6_ROUAE</name>